<feature type="transmembrane region" description="Helical" evidence="9">
    <location>
        <begin position="45"/>
        <end position="65"/>
    </location>
</feature>
<dbReference type="GO" id="GO:0012505">
    <property type="term" value="C:endomembrane system"/>
    <property type="evidence" value="ECO:0007669"/>
    <property type="project" value="UniProtKB-SubCell"/>
</dbReference>
<feature type="transmembrane region" description="Helical" evidence="9">
    <location>
        <begin position="192"/>
        <end position="214"/>
    </location>
</feature>
<keyword evidence="5 9" id="KW-0812">Transmembrane</keyword>
<proteinExistence type="inferred from homology"/>
<dbReference type="OMA" id="MIFCNCY"/>
<feature type="transmembrane region" description="Helical" evidence="9">
    <location>
        <begin position="71"/>
        <end position="92"/>
    </location>
</feature>
<comment type="caution">
    <text evidence="10">The sequence shown here is derived from an EMBL/GenBank/DDBJ whole genome shotgun (WGS) entry which is preliminary data.</text>
</comment>
<dbReference type="GO" id="GO:0051119">
    <property type="term" value="F:sugar transmembrane transporter activity"/>
    <property type="evidence" value="ECO:0007669"/>
    <property type="project" value="InterPro"/>
</dbReference>
<dbReference type="InterPro" id="IPR047664">
    <property type="entry name" value="SWEET"/>
</dbReference>
<keyword evidence="11" id="KW-1185">Reference proteome</keyword>
<dbReference type="AlphaFoldDB" id="A0A200QCR8"/>
<organism evidence="10 11">
    <name type="scientific">Macleaya cordata</name>
    <name type="common">Five-seeded plume-poppy</name>
    <name type="synonym">Bocconia cordata</name>
    <dbReference type="NCBI Taxonomy" id="56857"/>
    <lineage>
        <taxon>Eukaryota</taxon>
        <taxon>Viridiplantae</taxon>
        <taxon>Streptophyta</taxon>
        <taxon>Embryophyta</taxon>
        <taxon>Tracheophyta</taxon>
        <taxon>Spermatophyta</taxon>
        <taxon>Magnoliopsida</taxon>
        <taxon>Ranunculales</taxon>
        <taxon>Papaveraceae</taxon>
        <taxon>Papaveroideae</taxon>
        <taxon>Macleaya</taxon>
    </lineage>
</organism>
<feature type="transmembrane region" description="Helical" evidence="9">
    <location>
        <begin position="132"/>
        <end position="157"/>
    </location>
</feature>
<dbReference type="InterPro" id="IPR004316">
    <property type="entry name" value="SWEET_rpt"/>
</dbReference>
<keyword evidence="7 9" id="KW-1133">Transmembrane helix</keyword>
<comment type="function">
    <text evidence="9">Mediates both low-affinity uptake and efflux of sugar across the membrane.</text>
</comment>
<comment type="subcellular location">
    <subcellularLocation>
        <location evidence="1">Endomembrane system</location>
        <topology evidence="1">Multi-pass membrane protein</topology>
    </subcellularLocation>
</comment>
<evidence type="ECO:0000256" key="4">
    <source>
        <dbReference type="ARBA" id="ARBA00022597"/>
    </source>
</evidence>
<protein>
    <recommendedName>
        <fullName evidence="9">Bidirectional sugar transporter SWEET</fullName>
    </recommendedName>
</protein>
<sequence length="252" mass="27815">MVSPDAIRTVVGILGNIIALALFLSPVPTFIQICKKGSVEQFSPAPYLATLLNCMLWVLYGLPLVHPHSMLVITINGSGFVIELIYVLLFIFHSEGKMRLRVLAIMLLEFLLVAVVTVFVLTLAHTHERRSLIVGSLCVFVCILMYVAPLSVIKLVISTRSVEYMPFTLSLASFANGVCWTSYALIRFDLFITIPNSLGTLFGLGQLILYATFYKSTQRQIAERKSKGEMGLAEVVVAGDSKKIANGEIREI</sequence>
<dbReference type="Gene3D" id="1.20.1280.290">
    <property type="match status" value="2"/>
</dbReference>
<dbReference type="STRING" id="56857.A0A200QCR8"/>
<evidence type="ECO:0000256" key="6">
    <source>
        <dbReference type="ARBA" id="ARBA00022737"/>
    </source>
</evidence>
<dbReference type="InParanoid" id="A0A200QCR8"/>
<dbReference type="Pfam" id="PF03083">
    <property type="entry name" value="MtN3_slv"/>
    <property type="match status" value="2"/>
</dbReference>
<accession>A0A200QCR8</accession>
<dbReference type="PANTHER" id="PTHR10791:SF130">
    <property type="entry name" value="BIDIRECTIONAL SUGAR TRANSPORTER SWEET6-RELATED"/>
    <property type="match status" value="1"/>
</dbReference>
<feature type="transmembrane region" description="Helical" evidence="9">
    <location>
        <begin position="104"/>
        <end position="126"/>
    </location>
</feature>
<dbReference type="Proteomes" id="UP000195402">
    <property type="component" value="Unassembled WGS sequence"/>
</dbReference>
<gene>
    <name evidence="10" type="ORF">BVC80_1101g54</name>
</gene>
<feature type="transmembrane region" description="Helical" evidence="9">
    <location>
        <begin position="6"/>
        <end position="24"/>
    </location>
</feature>
<comment type="caution">
    <text evidence="9">Lacks conserved residue(s) required for the propagation of feature annotation.</text>
</comment>
<keyword evidence="6" id="KW-0677">Repeat</keyword>
<dbReference type="FunCoup" id="A0A200QCR8">
    <property type="interactions" value="394"/>
</dbReference>
<evidence type="ECO:0000256" key="2">
    <source>
        <dbReference type="ARBA" id="ARBA00007809"/>
    </source>
</evidence>
<reference evidence="10 11" key="1">
    <citation type="journal article" date="2017" name="Mol. Plant">
        <title>The Genome of Medicinal Plant Macleaya cordata Provides New Insights into Benzylisoquinoline Alkaloids Metabolism.</title>
        <authorList>
            <person name="Liu X."/>
            <person name="Liu Y."/>
            <person name="Huang P."/>
            <person name="Ma Y."/>
            <person name="Qing Z."/>
            <person name="Tang Q."/>
            <person name="Cao H."/>
            <person name="Cheng P."/>
            <person name="Zheng Y."/>
            <person name="Yuan Z."/>
            <person name="Zhou Y."/>
            <person name="Liu J."/>
            <person name="Tang Z."/>
            <person name="Zhuo Y."/>
            <person name="Zhang Y."/>
            <person name="Yu L."/>
            <person name="Huang J."/>
            <person name="Yang P."/>
            <person name="Peng Q."/>
            <person name="Zhang J."/>
            <person name="Jiang W."/>
            <person name="Zhang Z."/>
            <person name="Lin K."/>
            <person name="Ro D.K."/>
            <person name="Chen X."/>
            <person name="Xiong X."/>
            <person name="Shang Y."/>
            <person name="Huang S."/>
            <person name="Zeng J."/>
        </authorList>
    </citation>
    <scope>NUCLEOTIDE SEQUENCE [LARGE SCALE GENOMIC DNA]</scope>
    <source>
        <strain evidence="11">cv. BLH2017</strain>
        <tissue evidence="10">Root</tissue>
    </source>
</reference>
<evidence type="ECO:0000256" key="9">
    <source>
        <dbReference type="RuleBase" id="RU910715"/>
    </source>
</evidence>
<dbReference type="FunFam" id="1.20.1280.290:FF:000002">
    <property type="entry name" value="Bidirectional sugar transporter SWEET"/>
    <property type="match status" value="1"/>
</dbReference>
<evidence type="ECO:0000256" key="3">
    <source>
        <dbReference type="ARBA" id="ARBA00022448"/>
    </source>
</evidence>
<dbReference type="FunFam" id="1.20.1280.290:FF:000001">
    <property type="entry name" value="Bidirectional sugar transporter SWEET"/>
    <property type="match status" value="1"/>
</dbReference>
<dbReference type="PANTHER" id="PTHR10791">
    <property type="entry name" value="RAG1-ACTIVATING PROTEIN 1"/>
    <property type="match status" value="1"/>
</dbReference>
<dbReference type="GO" id="GO:0016020">
    <property type="term" value="C:membrane"/>
    <property type="evidence" value="ECO:0007669"/>
    <property type="project" value="InterPro"/>
</dbReference>
<comment type="similarity">
    <text evidence="2 9">Belongs to the SWEET sugar transporter family.</text>
</comment>
<dbReference type="OrthoDB" id="409725at2759"/>
<name>A0A200QCR8_MACCD</name>
<evidence type="ECO:0000256" key="8">
    <source>
        <dbReference type="ARBA" id="ARBA00023136"/>
    </source>
</evidence>
<keyword evidence="4 9" id="KW-0762">Sugar transport</keyword>
<keyword evidence="8 9" id="KW-0472">Membrane</keyword>
<dbReference type="EMBL" id="MVGT01002338">
    <property type="protein sequence ID" value="OVA08245.1"/>
    <property type="molecule type" value="Genomic_DNA"/>
</dbReference>
<evidence type="ECO:0000313" key="11">
    <source>
        <dbReference type="Proteomes" id="UP000195402"/>
    </source>
</evidence>
<evidence type="ECO:0000256" key="1">
    <source>
        <dbReference type="ARBA" id="ARBA00004127"/>
    </source>
</evidence>
<evidence type="ECO:0000256" key="7">
    <source>
        <dbReference type="ARBA" id="ARBA00022989"/>
    </source>
</evidence>
<evidence type="ECO:0000256" key="5">
    <source>
        <dbReference type="ARBA" id="ARBA00022692"/>
    </source>
</evidence>
<evidence type="ECO:0000313" key="10">
    <source>
        <dbReference type="EMBL" id="OVA08245.1"/>
    </source>
</evidence>
<keyword evidence="3 9" id="KW-0813">Transport</keyword>